<keyword evidence="1" id="KW-0472">Membrane</keyword>
<dbReference type="AlphaFoldDB" id="A0A6J4QHU7"/>
<proteinExistence type="predicted"/>
<keyword evidence="1" id="KW-1133">Transmembrane helix</keyword>
<sequence length="147" mass="15931">MSPHWRLALWYAAWICVGATPVGMGVWFLYGAVYAGVFLYGVGMGAVSFLSIAAAVSMLTAPSKVWQGLGMAFFAARYGFMAAALGIPAFIGLWPLAPMLFGFAAVYVAENVVLLPGVSRVLGSTRAKRATDVRPRRKKLERRIVER</sequence>
<keyword evidence="1" id="KW-0812">Transmembrane</keyword>
<feature type="transmembrane region" description="Helical" evidence="1">
    <location>
        <begin position="36"/>
        <end position="59"/>
    </location>
</feature>
<reference evidence="2" key="1">
    <citation type="submission" date="2020-02" db="EMBL/GenBank/DDBJ databases">
        <authorList>
            <person name="Meier V. D."/>
        </authorList>
    </citation>
    <scope>NUCLEOTIDE SEQUENCE</scope>
    <source>
        <strain evidence="2">AVDCRST_MAG78</strain>
    </source>
</reference>
<evidence type="ECO:0000256" key="1">
    <source>
        <dbReference type="SAM" id="Phobius"/>
    </source>
</evidence>
<protein>
    <submittedName>
        <fullName evidence="2">Uncharacterized protein</fullName>
    </submittedName>
</protein>
<organism evidence="2">
    <name type="scientific">uncultured Rubrobacteraceae bacterium</name>
    <dbReference type="NCBI Taxonomy" id="349277"/>
    <lineage>
        <taxon>Bacteria</taxon>
        <taxon>Bacillati</taxon>
        <taxon>Actinomycetota</taxon>
        <taxon>Rubrobacteria</taxon>
        <taxon>Rubrobacterales</taxon>
        <taxon>Rubrobacteraceae</taxon>
        <taxon>environmental samples</taxon>
    </lineage>
</organism>
<gene>
    <name evidence="2" type="ORF">AVDCRST_MAG78-2569</name>
</gene>
<feature type="transmembrane region" description="Helical" evidence="1">
    <location>
        <begin position="100"/>
        <end position="119"/>
    </location>
</feature>
<accession>A0A6J4QHU7</accession>
<dbReference type="EMBL" id="CADCVB010000171">
    <property type="protein sequence ID" value="CAA9442483.1"/>
    <property type="molecule type" value="Genomic_DNA"/>
</dbReference>
<feature type="transmembrane region" description="Helical" evidence="1">
    <location>
        <begin position="71"/>
        <end position="94"/>
    </location>
</feature>
<feature type="transmembrane region" description="Helical" evidence="1">
    <location>
        <begin position="7"/>
        <end position="30"/>
    </location>
</feature>
<name>A0A6J4QHU7_9ACTN</name>
<evidence type="ECO:0000313" key="2">
    <source>
        <dbReference type="EMBL" id="CAA9442483.1"/>
    </source>
</evidence>